<dbReference type="SUPFAM" id="SSF48403">
    <property type="entry name" value="Ankyrin repeat"/>
    <property type="match status" value="1"/>
</dbReference>
<keyword evidence="5" id="KW-1185">Reference proteome</keyword>
<dbReference type="EMBL" id="JASPKY010000008">
    <property type="protein sequence ID" value="KAK9754285.1"/>
    <property type="molecule type" value="Genomic_DNA"/>
</dbReference>
<proteinExistence type="predicted"/>
<evidence type="ECO:0000313" key="5">
    <source>
        <dbReference type="Proteomes" id="UP001458880"/>
    </source>
</evidence>
<dbReference type="PANTHER" id="PTHR24171">
    <property type="entry name" value="ANKYRIN REPEAT DOMAIN-CONTAINING PROTEIN 39-RELATED"/>
    <property type="match status" value="1"/>
</dbReference>
<evidence type="ECO:0000256" key="3">
    <source>
        <dbReference type="PROSITE-ProRule" id="PRU00023"/>
    </source>
</evidence>
<feature type="repeat" description="ANK" evidence="3">
    <location>
        <begin position="371"/>
        <end position="403"/>
    </location>
</feature>
<comment type="caution">
    <text evidence="4">The sequence shown here is derived from an EMBL/GenBank/DDBJ whole genome shotgun (WGS) entry which is preliminary data.</text>
</comment>
<feature type="repeat" description="ANK" evidence="3">
    <location>
        <begin position="338"/>
        <end position="370"/>
    </location>
</feature>
<dbReference type="Proteomes" id="UP001458880">
    <property type="component" value="Unassembled WGS sequence"/>
</dbReference>
<accession>A0AAW1N716</accession>
<feature type="repeat" description="ANK" evidence="3">
    <location>
        <begin position="237"/>
        <end position="269"/>
    </location>
</feature>
<dbReference type="InterPro" id="IPR002110">
    <property type="entry name" value="Ankyrin_rpt"/>
</dbReference>
<dbReference type="InterPro" id="IPR036770">
    <property type="entry name" value="Ankyrin_rpt-contain_sf"/>
</dbReference>
<dbReference type="PROSITE" id="PS50297">
    <property type="entry name" value="ANK_REP_REGION"/>
    <property type="match status" value="3"/>
</dbReference>
<dbReference type="EMBL" id="JASPKY010000008">
    <property type="protein sequence ID" value="KAK9754286.1"/>
    <property type="molecule type" value="Genomic_DNA"/>
</dbReference>
<sequence>MGFTTVTVEYKNIVKALFSKDMGKIKGLQANLKLKKDVQPFYIKARKVPHALLPKVDAELLRLETEGVLEKVNSSEYATEQALSDIRNKKRTLRVTAESYAISASTLCEKLRNQYPNPPGGQTVLSQNDENALVERIIQASEWGYLYRVRMDPKFKSYKLVRLAMKGNNLTVLWNRKSNGTVPEMIPNETETFHDHTLNREYYDLQYFFIDQNGEAVYDMGLDDPVPVIDVNAANNNLDSPLHTAVQNECKETIGLLLEYKTDINAVNKRRETPLHLAVELYTLGIAEMLLKEGADVNKVASRLSTPLCHAITSGRKTKNMVDLLLKFFADANLESPEGMTSLSMAALRGNVEVVELLLRNGTKVNQVNKHGISSLDLAVMCDQHSIVQILLNNQADVNFRDKDCSTPLYRAVEDVEMVEILLKNGAYLHCRNKFGFTPLIFC</sequence>
<reference evidence="4" key="1">
    <citation type="submission" date="2023-05" db="EMBL/GenBank/DDBJ databases">
        <authorList>
            <person name="Nardi F."/>
            <person name="Carapelli A."/>
            <person name="Cucini C."/>
        </authorList>
    </citation>
    <scope>NUCLEOTIDE SEQUENCE</scope>
    <source>
        <strain evidence="4">DMR45628</strain>
        <tissue evidence="4">Testes</tissue>
    </source>
</reference>
<name>A0AAW1N716_POPJA</name>
<dbReference type="PROSITE" id="PS50088">
    <property type="entry name" value="ANK_REPEAT"/>
    <property type="match status" value="4"/>
</dbReference>
<dbReference type="PRINTS" id="PR01415">
    <property type="entry name" value="ANKYRIN"/>
</dbReference>
<evidence type="ECO:0000256" key="2">
    <source>
        <dbReference type="ARBA" id="ARBA00023043"/>
    </source>
</evidence>
<dbReference type="SMART" id="SM00248">
    <property type="entry name" value="ANK"/>
    <property type="match status" value="6"/>
</dbReference>
<dbReference type="Pfam" id="PF12796">
    <property type="entry name" value="Ank_2"/>
    <property type="match status" value="3"/>
</dbReference>
<dbReference type="AlphaFoldDB" id="A0AAW1N716"/>
<reference evidence="4 5" key="2">
    <citation type="journal article" date="2024" name="BMC Genomics">
        <title>De novo assembly and annotation of Popillia japonica's genome with initial clues to its potential as an invasive pest.</title>
        <authorList>
            <person name="Cucini C."/>
            <person name="Boschi S."/>
            <person name="Funari R."/>
            <person name="Cardaioli E."/>
            <person name="Iannotti N."/>
            <person name="Marturano G."/>
            <person name="Paoli F."/>
            <person name="Bruttini M."/>
            <person name="Carapelli A."/>
            <person name="Frati F."/>
            <person name="Nardi F."/>
        </authorList>
    </citation>
    <scope>NUCLEOTIDE SEQUENCE [LARGE SCALE GENOMIC DNA]</scope>
    <source>
        <strain evidence="4">DMR45628</strain>
    </source>
</reference>
<protein>
    <submittedName>
        <fullName evidence="4">Ankyrin repeats (3 copies)</fullName>
    </submittedName>
</protein>
<keyword evidence="1" id="KW-0677">Repeat</keyword>
<dbReference type="Gene3D" id="1.25.40.20">
    <property type="entry name" value="Ankyrin repeat-containing domain"/>
    <property type="match status" value="1"/>
</dbReference>
<gene>
    <name evidence="4" type="ORF">QE152_g1375</name>
</gene>
<organism evidence="4 5">
    <name type="scientific">Popillia japonica</name>
    <name type="common">Japanese beetle</name>
    <dbReference type="NCBI Taxonomy" id="7064"/>
    <lineage>
        <taxon>Eukaryota</taxon>
        <taxon>Metazoa</taxon>
        <taxon>Ecdysozoa</taxon>
        <taxon>Arthropoda</taxon>
        <taxon>Hexapoda</taxon>
        <taxon>Insecta</taxon>
        <taxon>Pterygota</taxon>
        <taxon>Neoptera</taxon>
        <taxon>Endopterygota</taxon>
        <taxon>Coleoptera</taxon>
        <taxon>Polyphaga</taxon>
        <taxon>Scarabaeiformia</taxon>
        <taxon>Scarabaeidae</taxon>
        <taxon>Rutelinae</taxon>
        <taxon>Popillia</taxon>
    </lineage>
</organism>
<feature type="repeat" description="ANK" evidence="3">
    <location>
        <begin position="270"/>
        <end position="302"/>
    </location>
</feature>
<evidence type="ECO:0000256" key="1">
    <source>
        <dbReference type="ARBA" id="ARBA00022737"/>
    </source>
</evidence>
<keyword evidence="2 3" id="KW-0040">ANK repeat</keyword>
<evidence type="ECO:0000313" key="4">
    <source>
        <dbReference type="EMBL" id="KAK9754285.1"/>
    </source>
</evidence>